<dbReference type="PANTHER" id="PTHR21574">
    <property type="entry name" value="CENTROSOMAL PROTEIN OF 120 KDA"/>
    <property type="match status" value="1"/>
</dbReference>
<evidence type="ECO:0000313" key="3">
    <source>
        <dbReference type="EMBL" id="KAG7300233.1"/>
    </source>
</evidence>
<feature type="domain" description="DUF3668" evidence="2">
    <location>
        <begin position="198"/>
        <end position="368"/>
    </location>
</feature>
<evidence type="ECO:0000313" key="4">
    <source>
        <dbReference type="Proteomes" id="UP000823941"/>
    </source>
</evidence>
<keyword evidence="1" id="KW-0175">Coiled coil</keyword>
<dbReference type="EMBL" id="JAHIBW010000021">
    <property type="protein sequence ID" value="KAG7300233.1"/>
    <property type="molecule type" value="Genomic_DNA"/>
</dbReference>
<dbReference type="PANTHER" id="PTHR21574:SF0">
    <property type="entry name" value="CENTROSOMAL PROTEIN OF 120 KDA"/>
    <property type="match status" value="1"/>
</dbReference>
<proteinExistence type="predicted"/>
<evidence type="ECO:0000259" key="2">
    <source>
        <dbReference type="Pfam" id="PF12416"/>
    </source>
</evidence>
<name>A0ABQ7Q8H9_PLUXY</name>
<dbReference type="Proteomes" id="UP000823941">
    <property type="component" value="Chromosome 21"/>
</dbReference>
<dbReference type="InterPro" id="IPR022136">
    <property type="entry name" value="DUF3668"/>
</dbReference>
<protein>
    <recommendedName>
        <fullName evidence="2">DUF3668 domain-containing protein</fullName>
    </recommendedName>
</protein>
<dbReference type="InterPro" id="IPR039893">
    <property type="entry name" value="CEP120-like"/>
</dbReference>
<dbReference type="Gene3D" id="2.60.40.150">
    <property type="entry name" value="C2 domain"/>
    <property type="match status" value="1"/>
</dbReference>
<dbReference type="Pfam" id="PF12416">
    <property type="entry name" value="DUF3668"/>
    <property type="match status" value="1"/>
</dbReference>
<feature type="coiled-coil region" evidence="1">
    <location>
        <begin position="656"/>
        <end position="730"/>
    </location>
</feature>
<dbReference type="InterPro" id="IPR035892">
    <property type="entry name" value="C2_domain_sf"/>
</dbReference>
<reference evidence="3 4" key="1">
    <citation type="submission" date="2021-06" db="EMBL/GenBank/DDBJ databases">
        <title>A haploid diamondback moth (Plutella xylostella L.) genome assembly resolves 31 chromosomes and identifies a diamide resistance mutation.</title>
        <authorList>
            <person name="Ward C.M."/>
            <person name="Perry K.D."/>
            <person name="Baker G."/>
            <person name="Powis K."/>
            <person name="Heckel D.G."/>
            <person name="Baxter S.W."/>
        </authorList>
    </citation>
    <scope>NUCLEOTIDE SEQUENCE [LARGE SCALE GENOMIC DNA]</scope>
    <source>
        <strain evidence="3 4">LV</strain>
        <tissue evidence="3">Single pupa</tissue>
    </source>
</reference>
<sequence length="877" mass="99759">MDELRGPTIQIVLHVKEGLGFGFLKSPFIVSGSLNGYVLETDPVVPAHAPVFDAELVWEADKRRFRNLRVQNVPVKVEVFTLATQGRKDKVGYLLLSLLAARPRPSNKVVEIKHTSHKLLGVKSEGKCCHPQLMLSLTVEDRTSTPTPRNELRIFHSNEVAYPTSARAKSPNFRSTLLTVNEYLSESKKTASSPALRPQLLCDEGLIQVGDGKDHFLLSFVIGTAENVDVLLPDSVETTSIGDCYITYSVFTHNIMTDRATCAPTEGARAHFNQRSSLRLRTSLAVLAAYFAECPLVVVKLCVGEKDVGICSMDLRKLIPTDNLQHFLDSFCNCDHSLTIHERCYMLPFEENNKGGNRRAFVDVEMSLKYCADRNNDPPPVPMSARSATQLECSSKKEGKEPPVMLDCRSGSCIDIDTGVGGGYTNITSSNTARYRNASGEASLQTNQLADMIKNMCESFTLSQERLLNMNSRPTMTDMQVQCEAETKETEKSNPTDVCDAKCDDKTDNIEPKATKTECSTQSDPIITTEKDLIKQAIPVPERDEMIKRYVEELEDWKEKQQELYKVQLQRKEQYHLDLLSKEWSKKRAELESKLRTGIEQCRHLAADLSRATEDFRLRGYRNTEREKKLLEAKKALEQHYTAKFLELREASQRMEEDTQRQLRVKDRRIDELELTNMGLEKQIDTLKDSLRKNEKEASSKYNGLTKDQTASLIQELRCLEEKLSAAEQSKCFFKEQWGRAVRELHFLKLNHRKQALTQLRHDRKDCDGLDTIPDIDENNITRNPMDVKRLKDDFYVDIMANTPNLEAQSFISTTMSGPQGQELTEQMKELPKHPFNDKLNELMSERDELIKQDSPDEGKLQQLNHDIRCILLNFGT</sequence>
<evidence type="ECO:0000256" key="1">
    <source>
        <dbReference type="SAM" id="Coils"/>
    </source>
</evidence>
<organism evidence="3 4">
    <name type="scientific">Plutella xylostella</name>
    <name type="common">Diamondback moth</name>
    <name type="synonym">Plutella maculipennis</name>
    <dbReference type="NCBI Taxonomy" id="51655"/>
    <lineage>
        <taxon>Eukaryota</taxon>
        <taxon>Metazoa</taxon>
        <taxon>Ecdysozoa</taxon>
        <taxon>Arthropoda</taxon>
        <taxon>Hexapoda</taxon>
        <taxon>Insecta</taxon>
        <taxon>Pterygota</taxon>
        <taxon>Neoptera</taxon>
        <taxon>Endopterygota</taxon>
        <taxon>Lepidoptera</taxon>
        <taxon>Glossata</taxon>
        <taxon>Ditrysia</taxon>
        <taxon>Yponomeutoidea</taxon>
        <taxon>Plutellidae</taxon>
        <taxon>Plutella</taxon>
    </lineage>
</organism>
<gene>
    <name evidence="3" type="ORF">JYU34_015796</name>
</gene>
<keyword evidence="4" id="KW-1185">Reference proteome</keyword>
<comment type="caution">
    <text evidence="3">The sequence shown here is derived from an EMBL/GenBank/DDBJ whole genome shotgun (WGS) entry which is preliminary data.</text>
</comment>
<accession>A0ABQ7Q8H9</accession>